<feature type="domain" description="L,D-TPase catalytic" evidence="10">
    <location>
        <begin position="3"/>
        <end position="110"/>
    </location>
</feature>
<evidence type="ECO:0000256" key="4">
    <source>
        <dbReference type="ARBA" id="ARBA00022679"/>
    </source>
</evidence>
<evidence type="ECO:0000256" key="9">
    <source>
        <dbReference type="PROSITE-ProRule" id="PRU01373"/>
    </source>
</evidence>
<dbReference type="PROSITE" id="PS52029">
    <property type="entry name" value="LD_TPASE"/>
    <property type="match status" value="1"/>
</dbReference>
<keyword evidence="12" id="KW-1185">Reference proteome</keyword>
<dbReference type="Gene3D" id="2.40.440.10">
    <property type="entry name" value="L,D-transpeptidase catalytic domain-like"/>
    <property type="match status" value="1"/>
</dbReference>
<keyword evidence="3" id="KW-0328">Glycosyltransferase</keyword>
<dbReference type="STRING" id="1193713.GCA_001636315_05586"/>
<dbReference type="OrthoDB" id="9787225at2"/>
<dbReference type="Pfam" id="PF03734">
    <property type="entry name" value="YkuD"/>
    <property type="match status" value="1"/>
</dbReference>
<dbReference type="CDD" id="cd16913">
    <property type="entry name" value="YkuD_like"/>
    <property type="match status" value="1"/>
</dbReference>
<evidence type="ECO:0000256" key="7">
    <source>
        <dbReference type="ARBA" id="ARBA00022984"/>
    </source>
</evidence>
<keyword evidence="8 9" id="KW-0961">Cell wall biogenesis/degradation</keyword>
<evidence type="ECO:0000256" key="8">
    <source>
        <dbReference type="ARBA" id="ARBA00023316"/>
    </source>
</evidence>
<gene>
    <name evidence="11" type="ORF">CHR53_15810</name>
</gene>
<name>A0A3Q9QUK0_9BACI</name>
<dbReference type="UniPathway" id="UPA00219"/>
<feature type="active site" description="Proton donor/acceptor" evidence="9">
    <location>
        <position position="70"/>
    </location>
</feature>
<protein>
    <submittedName>
        <fullName evidence="11">L,D-transpeptidase</fullName>
    </submittedName>
</protein>
<dbReference type="GO" id="GO:0018104">
    <property type="term" value="P:peptidoglycan-protein cross-linking"/>
    <property type="evidence" value="ECO:0007669"/>
    <property type="project" value="TreeGrafter"/>
</dbReference>
<evidence type="ECO:0000256" key="6">
    <source>
        <dbReference type="ARBA" id="ARBA00022960"/>
    </source>
</evidence>
<dbReference type="InterPro" id="IPR038063">
    <property type="entry name" value="Transpep_catalytic_dom"/>
</dbReference>
<evidence type="ECO:0000256" key="3">
    <source>
        <dbReference type="ARBA" id="ARBA00022676"/>
    </source>
</evidence>
<keyword evidence="4" id="KW-0808">Transferase</keyword>
<sequence>MARWIDVSTSKHQLKLFDRHKLIKTYPIAVGKILSPTPSGTYTIINKQSNPGGPFGVLWMGLSKPHYGIHGTNNPSSIGKNVSHGCIRMFNHDVLELSSRVQIGTKVFIHK</sequence>
<evidence type="ECO:0000256" key="2">
    <source>
        <dbReference type="ARBA" id="ARBA00005992"/>
    </source>
</evidence>
<dbReference type="GO" id="GO:0005576">
    <property type="term" value="C:extracellular region"/>
    <property type="evidence" value="ECO:0007669"/>
    <property type="project" value="TreeGrafter"/>
</dbReference>
<dbReference type="EMBL" id="CP022572">
    <property type="protein sequence ID" value="AZU62612.1"/>
    <property type="molecule type" value="Genomic_DNA"/>
</dbReference>
<evidence type="ECO:0000313" key="12">
    <source>
        <dbReference type="Proteomes" id="UP000282892"/>
    </source>
</evidence>
<evidence type="ECO:0000256" key="1">
    <source>
        <dbReference type="ARBA" id="ARBA00004752"/>
    </source>
</evidence>
<evidence type="ECO:0000313" key="11">
    <source>
        <dbReference type="EMBL" id="AZU62612.1"/>
    </source>
</evidence>
<dbReference type="PANTHER" id="PTHR30582:SF24">
    <property type="entry name" value="L,D-TRANSPEPTIDASE ERFK_SRFK-RELATED"/>
    <property type="match status" value="1"/>
</dbReference>
<dbReference type="InterPro" id="IPR050979">
    <property type="entry name" value="LD-transpeptidase"/>
</dbReference>
<accession>A0A3Q9QUK0</accession>
<dbReference type="SUPFAM" id="SSF141523">
    <property type="entry name" value="L,D-transpeptidase catalytic domain-like"/>
    <property type="match status" value="1"/>
</dbReference>
<dbReference type="GO" id="GO:0071972">
    <property type="term" value="F:peptidoglycan L,D-transpeptidase activity"/>
    <property type="evidence" value="ECO:0007669"/>
    <property type="project" value="TreeGrafter"/>
</dbReference>
<evidence type="ECO:0000259" key="10">
    <source>
        <dbReference type="PROSITE" id="PS52029"/>
    </source>
</evidence>
<reference evidence="11 12" key="1">
    <citation type="submission" date="2017-07" db="EMBL/GenBank/DDBJ databases">
        <title>The complete genome sequence of Bacillus mesonae strain H20-5, an efficient strain improving plant abiotic stress resistance.</title>
        <authorList>
            <person name="Kim S.Y."/>
            <person name="Song H."/>
            <person name="Sang M.K."/>
            <person name="Weon H.-Y."/>
            <person name="Song J."/>
        </authorList>
    </citation>
    <scope>NUCLEOTIDE SEQUENCE [LARGE SCALE GENOMIC DNA]</scope>
    <source>
        <strain evidence="11 12">H20-5</strain>
    </source>
</reference>
<keyword evidence="6 9" id="KW-0133">Cell shape</keyword>
<dbReference type="InterPro" id="IPR005490">
    <property type="entry name" value="LD_TPept_cat_dom"/>
</dbReference>
<dbReference type="KEGG" id="nmk:CHR53_15810"/>
<dbReference type="AlphaFoldDB" id="A0A3Q9QUK0"/>
<organism evidence="11 12">
    <name type="scientific">Neobacillus mesonae</name>
    <dbReference type="NCBI Taxonomy" id="1193713"/>
    <lineage>
        <taxon>Bacteria</taxon>
        <taxon>Bacillati</taxon>
        <taxon>Bacillota</taxon>
        <taxon>Bacilli</taxon>
        <taxon>Bacillales</taxon>
        <taxon>Bacillaceae</taxon>
        <taxon>Neobacillus</taxon>
    </lineage>
</organism>
<dbReference type="GO" id="GO:0071555">
    <property type="term" value="P:cell wall organization"/>
    <property type="evidence" value="ECO:0007669"/>
    <property type="project" value="UniProtKB-UniRule"/>
</dbReference>
<keyword evidence="5" id="KW-0378">Hydrolase</keyword>
<feature type="active site" description="Nucleophile" evidence="9">
    <location>
        <position position="86"/>
    </location>
</feature>
<dbReference type="GO" id="GO:0008360">
    <property type="term" value="P:regulation of cell shape"/>
    <property type="evidence" value="ECO:0007669"/>
    <property type="project" value="UniProtKB-UniRule"/>
</dbReference>
<proteinExistence type="inferred from homology"/>
<evidence type="ECO:0000256" key="5">
    <source>
        <dbReference type="ARBA" id="ARBA00022801"/>
    </source>
</evidence>
<dbReference type="PANTHER" id="PTHR30582">
    <property type="entry name" value="L,D-TRANSPEPTIDASE"/>
    <property type="match status" value="1"/>
</dbReference>
<keyword evidence="7 9" id="KW-0573">Peptidoglycan synthesis</keyword>
<dbReference type="RefSeq" id="WP_066400476.1">
    <property type="nucleotide sequence ID" value="NZ_CP022572.1"/>
</dbReference>
<dbReference type="Proteomes" id="UP000282892">
    <property type="component" value="Chromosome"/>
</dbReference>
<dbReference type="GO" id="GO:0016757">
    <property type="term" value="F:glycosyltransferase activity"/>
    <property type="evidence" value="ECO:0007669"/>
    <property type="project" value="UniProtKB-KW"/>
</dbReference>
<comment type="similarity">
    <text evidence="2">Belongs to the YkuD family.</text>
</comment>
<comment type="pathway">
    <text evidence="1 9">Cell wall biogenesis; peptidoglycan biosynthesis.</text>
</comment>